<dbReference type="InterPro" id="IPR045010">
    <property type="entry name" value="MDR_fam"/>
</dbReference>
<dbReference type="CDD" id="cd05288">
    <property type="entry name" value="PGDH"/>
    <property type="match status" value="1"/>
</dbReference>
<dbReference type="PANTHER" id="PTHR43205:SF7">
    <property type="entry name" value="PROSTAGLANDIN REDUCTASE 1"/>
    <property type="match status" value="1"/>
</dbReference>
<evidence type="ECO:0000256" key="1">
    <source>
        <dbReference type="ARBA" id="ARBA00023002"/>
    </source>
</evidence>
<organism evidence="6 7">
    <name type="scientific">Podospora aff. communis PSN243</name>
    <dbReference type="NCBI Taxonomy" id="3040156"/>
    <lineage>
        <taxon>Eukaryota</taxon>
        <taxon>Fungi</taxon>
        <taxon>Dikarya</taxon>
        <taxon>Ascomycota</taxon>
        <taxon>Pezizomycotina</taxon>
        <taxon>Sordariomycetes</taxon>
        <taxon>Sordariomycetidae</taxon>
        <taxon>Sordariales</taxon>
        <taxon>Podosporaceae</taxon>
        <taxon>Podospora</taxon>
    </lineage>
</organism>
<dbReference type="FunFam" id="3.40.50.720:FF:000121">
    <property type="entry name" value="Prostaglandin reductase 2"/>
    <property type="match status" value="1"/>
</dbReference>
<dbReference type="InterPro" id="IPR020843">
    <property type="entry name" value="ER"/>
</dbReference>
<protein>
    <recommendedName>
        <fullName evidence="2">Dehydrogenase FUB6</fullName>
    </recommendedName>
    <alternativeName>
        <fullName evidence="3">Fusaric acid biosynthesis protein 6</fullName>
    </alternativeName>
</protein>
<dbReference type="Pfam" id="PF00107">
    <property type="entry name" value="ADH_zinc_N"/>
    <property type="match status" value="1"/>
</dbReference>
<feature type="domain" description="Enoyl reductase (ER)" evidence="5">
    <location>
        <begin position="3"/>
        <end position="349"/>
    </location>
</feature>
<dbReference type="Proteomes" id="UP001321760">
    <property type="component" value="Unassembled WGS sequence"/>
</dbReference>
<evidence type="ECO:0000256" key="2">
    <source>
        <dbReference type="ARBA" id="ARBA00069006"/>
    </source>
</evidence>
<evidence type="ECO:0000256" key="4">
    <source>
        <dbReference type="SAM" id="MobiDB-lite"/>
    </source>
</evidence>
<dbReference type="InterPro" id="IPR041694">
    <property type="entry name" value="ADH_N_2"/>
</dbReference>
<dbReference type="Gene3D" id="3.90.180.10">
    <property type="entry name" value="Medium-chain alcohol dehydrogenases, catalytic domain"/>
    <property type="match status" value="1"/>
</dbReference>
<dbReference type="Pfam" id="PF16884">
    <property type="entry name" value="ADH_N_2"/>
    <property type="match status" value="1"/>
</dbReference>
<evidence type="ECO:0000313" key="7">
    <source>
        <dbReference type="Proteomes" id="UP001321760"/>
    </source>
</evidence>
<name>A0AAV9GHX5_9PEZI</name>
<dbReference type="InterPro" id="IPR013149">
    <property type="entry name" value="ADH-like_C"/>
</dbReference>
<dbReference type="SUPFAM" id="SSF50129">
    <property type="entry name" value="GroES-like"/>
    <property type="match status" value="1"/>
</dbReference>
<feature type="region of interest" description="Disordered" evidence="4">
    <location>
        <begin position="1"/>
        <end position="23"/>
    </location>
</feature>
<accession>A0AAV9GHX5</accession>
<reference evidence="6" key="1">
    <citation type="journal article" date="2023" name="Mol. Phylogenet. Evol.">
        <title>Genome-scale phylogeny and comparative genomics of the fungal order Sordariales.</title>
        <authorList>
            <person name="Hensen N."/>
            <person name="Bonometti L."/>
            <person name="Westerberg I."/>
            <person name="Brannstrom I.O."/>
            <person name="Guillou S."/>
            <person name="Cros-Aarteil S."/>
            <person name="Calhoun S."/>
            <person name="Haridas S."/>
            <person name="Kuo A."/>
            <person name="Mondo S."/>
            <person name="Pangilinan J."/>
            <person name="Riley R."/>
            <person name="LaButti K."/>
            <person name="Andreopoulos B."/>
            <person name="Lipzen A."/>
            <person name="Chen C."/>
            <person name="Yan M."/>
            <person name="Daum C."/>
            <person name="Ng V."/>
            <person name="Clum A."/>
            <person name="Steindorff A."/>
            <person name="Ohm R.A."/>
            <person name="Martin F."/>
            <person name="Silar P."/>
            <person name="Natvig D.O."/>
            <person name="Lalanne C."/>
            <person name="Gautier V."/>
            <person name="Ament-Velasquez S.L."/>
            <person name="Kruys A."/>
            <person name="Hutchinson M.I."/>
            <person name="Powell A.J."/>
            <person name="Barry K."/>
            <person name="Miller A.N."/>
            <person name="Grigoriev I.V."/>
            <person name="Debuchy R."/>
            <person name="Gladieux P."/>
            <person name="Hiltunen Thoren M."/>
            <person name="Johannesson H."/>
        </authorList>
    </citation>
    <scope>NUCLEOTIDE SEQUENCE</scope>
    <source>
        <strain evidence="6">PSN243</strain>
    </source>
</reference>
<evidence type="ECO:0000259" key="5">
    <source>
        <dbReference type="SMART" id="SM00829"/>
    </source>
</evidence>
<dbReference type="InterPro" id="IPR036291">
    <property type="entry name" value="NAD(P)-bd_dom_sf"/>
</dbReference>
<dbReference type="InterPro" id="IPR011032">
    <property type="entry name" value="GroES-like_sf"/>
</dbReference>
<dbReference type="AlphaFoldDB" id="A0AAV9GHX5"/>
<sequence>MAATNNTLIFKKPPSGPLPTPGEHIAVESRPFDPSSPPPTGGLTLSILLVSLDPFLTDRIRDPAVESWIPAYDIDSPITNDGIARVIKSDSPAYKPGDLIIADLPMAEFASFTSEEVSKRVKNILQNPHNFQDLSVFLGPLGMTGLTAYSSLFEIGKPKAGETIFISSASGAVGQIVGQIAKREGLKVIGSVGSDDKLKYIVDELGFDGGFNYKKETTKDALARLAPEGLDIYYDNVGGEQLDGAIWHIKVGARIVVCGMITQYGKPPEEWYGIKNLLLFLERRATMRSFLVWDEEMGPAYKEEHLEKMGRWLAEGSVKAKFSMTEGVENSAEGLVDLFRGRNFGKAVLRVKSE</sequence>
<dbReference type="SMART" id="SM00829">
    <property type="entry name" value="PKS_ER"/>
    <property type="match status" value="1"/>
</dbReference>
<comment type="caution">
    <text evidence="6">The sequence shown here is derived from an EMBL/GenBank/DDBJ whole genome shotgun (WGS) entry which is preliminary data.</text>
</comment>
<dbReference type="EMBL" id="MU865943">
    <property type="protein sequence ID" value="KAK4448369.1"/>
    <property type="molecule type" value="Genomic_DNA"/>
</dbReference>
<dbReference type="Gene3D" id="3.40.50.720">
    <property type="entry name" value="NAD(P)-binding Rossmann-like Domain"/>
    <property type="match status" value="1"/>
</dbReference>
<keyword evidence="7" id="KW-1185">Reference proteome</keyword>
<proteinExistence type="predicted"/>
<gene>
    <name evidence="6" type="ORF">QBC34DRAFT_327763</name>
</gene>
<reference evidence="6" key="2">
    <citation type="submission" date="2023-05" db="EMBL/GenBank/DDBJ databases">
        <authorList>
            <consortium name="Lawrence Berkeley National Laboratory"/>
            <person name="Steindorff A."/>
            <person name="Hensen N."/>
            <person name="Bonometti L."/>
            <person name="Westerberg I."/>
            <person name="Brannstrom I.O."/>
            <person name="Guillou S."/>
            <person name="Cros-Aarteil S."/>
            <person name="Calhoun S."/>
            <person name="Haridas S."/>
            <person name="Kuo A."/>
            <person name="Mondo S."/>
            <person name="Pangilinan J."/>
            <person name="Riley R."/>
            <person name="Labutti K."/>
            <person name="Andreopoulos B."/>
            <person name="Lipzen A."/>
            <person name="Chen C."/>
            <person name="Yanf M."/>
            <person name="Daum C."/>
            <person name="Ng V."/>
            <person name="Clum A."/>
            <person name="Ohm R."/>
            <person name="Martin F."/>
            <person name="Silar P."/>
            <person name="Natvig D."/>
            <person name="Lalanne C."/>
            <person name="Gautier V."/>
            <person name="Ament-Velasquez S.L."/>
            <person name="Kruys A."/>
            <person name="Hutchinson M.I."/>
            <person name="Powell A.J."/>
            <person name="Barry K."/>
            <person name="Miller A.N."/>
            <person name="Grigoriev I.V."/>
            <person name="Debuchy R."/>
            <person name="Gladieux P."/>
            <person name="Thoren M.H."/>
            <person name="Johannesson H."/>
        </authorList>
    </citation>
    <scope>NUCLEOTIDE SEQUENCE</scope>
    <source>
        <strain evidence="6">PSN243</strain>
    </source>
</reference>
<dbReference type="GO" id="GO:0016628">
    <property type="term" value="F:oxidoreductase activity, acting on the CH-CH group of donors, NAD or NADP as acceptor"/>
    <property type="evidence" value="ECO:0007669"/>
    <property type="project" value="InterPro"/>
</dbReference>
<dbReference type="PANTHER" id="PTHR43205">
    <property type="entry name" value="PROSTAGLANDIN REDUCTASE"/>
    <property type="match status" value="1"/>
</dbReference>
<evidence type="ECO:0000313" key="6">
    <source>
        <dbReference type="EMBL" id="KAK4448369.1"/>
    </source>
</evidence>
<evidence type="ECO:0000256" key="3">
    <source>
        <dbReference type="ARBA" id="ARBA00083301"/>
    </source>
</evidence>
<keyword evidence="1" id="KW-0560">Oxidoreductase</keyword>
<dbReference type="SUPFAM" id="SSF51735">
    <property type="entry name" value="NAD(P)-binding Rossmann-fold domains"/>
    <property type="match status" value="1"/>
</dbReference>